<evidence type="ECO:0000256" key="2">
    <source>
        <dbReference type="RuleBase" id="RU003707"/>
    </source>
</evidence>
<keyword evidence="4" id="KW-1185">Reference proteome</keyword>
<dbReference type="NCBIfam" id="NF005700">
    <property type="entry name" value="PRK07511.1"/>
    <property type="match status" value="1"/>
</dbReference>
<proteinExistence type="inferred from homology"/>
<dbReference type="PANTHER" id="PTHR43459:SF1">
    <property type="entry name" value="EG:BACN32G11.4 PROTEIN"/>
    <property type="match status" value="1"/>
</dbReference>
<dbReference type="RefSeq" id="WP_104007036.1">
    <property type="nucleotide sequence ID" value="NZ_FNVD01000003.1"/>
</dbReference>
<dbReference type="CDD" id="cd06558">
    <property type="entry name" value="crotonase-like"/>
    <property type="match status" value="1"/>
</dbReference>
<dbReference type="PANTHER" id="PTHR43459">
    <property type="entry name" value="ENOYL-COA HYDRATASE"/>
    <property type="match status" value="1"/>
</dbReference>
<dbReference type="Gene3D" id="3.90.226.10">
    <property type="entry name" value="2-enoyl-CoA Hydratase, Chain A, domain 1"/>
    <property type="match status" value="1"/>
</dbReference>
<dbReference type="EMBL" id="FNVD01000003">
    <property type="protein sequence ID" value="SEF66875.1"/>
    <property type="molecule type" value="Genomic_DNA"/>
</dbReference>
<dbReference type="Proteomes" id="UP000236742">
    <property type="component" value="Unassembled WGS sequence"/>
</dbReference>
<dbReference type="Gene3D" id="1.10.12.10">
    <property type="entry name" value="Lyase 2-enoyl-coa Hydratase, Chain A, domain 2"/>
    <property type="match status" value="1"/>
</dbReference>
<gene>
    <name evidence="3" type="ORF">SAMN05421751_10350</name>
</gene>
<organism evidence="3 4">
    <name type="scientific">Jhaorihella thermophila</name>
    <dbReference type="NCBI Taxonomy" id="488547"/>
    <lineage>
        <taxon>Bacteria</taxon>
        <taxon>Pseudomonadati</taxon>
        <taxon>Pseudomonadota</taxon>
        <taxon>Alphaproteobacteria</taxon>
        <taxon>Rhodobacterales</taxon>
        <taxon>Paracoccaceae</taxon>
        <taxon>Jhaorihella</taxon>
    </lineage>
</organism>
<evidence type="ECO:0000313" key="3">
    <source>
        <dbReference type="EMBL" id="SEF66875.1"/>
    </source>
</evidence>
<dbReference type="InterPro" id="IPR029045">
    <property type="entry name" value="ClpP/crotonase-like_dom_sf"/>
</dbReference>
<evidence type="ECO:0000313" key="4">
    <source>
        <dbReference type="Proteomes" id="UP000236742"/>
    </source>
</evidence>
<dbReference type="InterPro" id="IPR014748">
    <property type="entry name" value="Enoyl-CoA_hydra_C"/>
</dbReference>
<dbReference type="InterPro" id="IPR001753">
    <property type="entry name" value="Enoyl-CoA_hydra/iso"/>
</dbReference>
<protein>
    <submittedName>
        <fullName evidence="3">Enoyl-CoA hydratase/carnithine racemase</fullName>
    </submittedName>
</protein>
<dbReference type="PROSITE" id="PS00166">
    <property type="entry name" value="ENOYL_COA_HYDRATASE"/>
    <property type="match status" value="1"/>
</dbReference>
<reference evidence="4" key="1">
    <citation type="submission" date="2016-10" db="EMBL/GenBank/DDBJ databases">
        <authorList>
            <person name="Varghese N."/>
            <person name="Submissions S."/>
        </authorList>
    </citation>
    <scope>NUCLEOTIDE SEQUENCE [LARGE SCALE GENOMIC DNA]</scope>
    <source>
        <strain evidence="4">DSM 23413</strain>
    </source>
</reference>
<dbReference type="Pfam" id="PF00378">
    <property type="entry name" value="ECH_1"/>
    <property type="match status" value="1"/>
</dbReference>
<dbReference type="GO" id="GO:0003824">
    <property type="term" value="F:catalytic activity"/>
    <property type="evidence" value="ECO:0007669"/>
    <property type="project" value="InterPro"/>
</dbReference>
<sequence length="261" mass="27413">MTLARVDDLGDRLVVVNMNAAKRGALTPDYYDAILSAVDRAADPRIRAVIITAEGGYFCAGGDLNVLIERRSLPEEERRNRIEHLNSVIRAIRACPVPVIASVEGGAAGAGLSIALACDLIAAAEDARFVAAYVKAGLVPDGGLTASLARALPRQLSMEMCLLARPVFANRLADLGVVNVLAENGKVDEAAHALADDIAQGPREAQGVIRRLVARAYDVTEEEQLIAERNAMACASGGDEAAEGIAAFLEKRAANFAGGKP</sequence>
<dbReference type="NCBIfam" id="NF046063">
    <property type="entry name" value="oxepin_alt"/>
    <property type="match status" value="1"/>
</dbReference>
<name>A0A1H5TVL7_9RHOB</name>
<comment type="similarity">
    <text evidence="1 2">Belongs to the enoyl-CoA hydratase/isomerase family.</text>
</comment>
<accession>A0A1H5TVL7</accession>
<dbReference type="OrthoDB" id="9781757at2"/>
<dbReference type="InterPro" id="IPR018376">
    <property type="entry name" value="Enoyl-CoA_hyd/isom_CS"/>
</dbReference>
<dbReference type="SUPFAM" id="SSF52096">
    <property type="entry name" value="ClpP/crotonase"/>
    <property type="match status" value="1"/>
</dbReference>
<dbReference type="AlphaFoldDB" id="A0A1H5TVL7"/>
<evidence type="ECO:0000256" key="1">
    <source>
        <dbReference type="ARBA" id="ARBA00005254"/>
    </source>
</evidence>